<dbReference type="OrthoDB" id="7192139at2"/>
<dbReference type="InterPro" id="IPR036412">
    <property type="entry name" value="HAD-like_sf"/>
</dbReference>
<proteinExistence type="predicted"/>
<dbReference type="InterPro" id="IPR023214">
    <property type="entry name" value="HAD_sf"/>
</dbReference>
<evidence type="ECO:0000313" key="1">
    <source>
        <dbReference type="EMBL" id="TRD11520.1"/>
    </source>
</evidence>
<sequence>MNRPLIISDCDEVLLHMVVPFKEWLEESQGIIFNLDGANFAEALRWQKSGTLLEAHEVWRMLGGFFDTEMSRQMPISGAVESINTLAQHADIVILTNLVDKRREMRAEQLAEHGIHAPVYTNQGPKGPALQKIVEELSPSRAFFIDDLPQHHHSVSETTPDVVRLHMCGEPMVAGAIDCAHKAGHADARIDRWTEALPWLMTKLEETPA</sequence>
<accession>A0A547PBK9</accession>
<dbReference type="AlphaFoldDB" id="A0A547PBK9"/>
<dbReference type="RefSeq" id="WP_142787785.1">
    <property type="nucleotide sequence ID" value="NZ_VHJK01000001.1"/>
</dbReference>
<comment type="caution">
    <text evidence="1">The sequence shown here is derived from an EMBL/GenBank/DDBJ whole genome shotgun (WGS) entry which is preliminary data.</text>
</comment>
<name>A0A547PBK9_9SPHN</name>
<gene>
    <name evidence="1" type="ORF">FGU71_06380</name>
</gene>
<keyword evidence="1" id="KW-0378">Hydrolase</keyword>
<dbReference type="GO" id="GO:0016787">
    <property type="term" value="F:hydrolase activity"/>
    <property type="evidence" value="ECO:0007669"/>
    <property type="project" value="UniProtKB-KW"/>
</dbReference>
<reference evidence="1 2" key="1">
    <citation type="submission" date="2019-06" db="EMBL/GenBank/DDBJ databases">
        <title>Erythrobacter insulae sp. nov., isolated from a tidal flat.</title>
        <authorList>
            <person name="Yoon J.-H."/>
        </authorList>
    </citation>
    <scope>NUCLEOTIDE SEQUENCE [LARGE SCALE GENOMIC DNA]</scope>
    <source>
        <strain evidence="1 2">JBTF-M21</strain>
    </source>
</reference>
<evidence type="ECO:0000313" key="2">
    <source>
        <dbReference type="Proteomes" id="UP000316343"/>
    </source>
</evidence>
<dbReference type="Gene3D" id="3.40.50.1000">
    <property type="entry name" value="HAD superfamily/HAD-like"/>
    <property type="match status" value="1"/>
</dbReference>
<dbReference type="Proteomes" id="UP000316343">
    <property type="component" value="Unassembled WGS sequence"/>
</dbReference>
<dbReference type="EMBL" id="VHJK01000001">
    <property type="protein sequence ID" value="TRD11520.1"/>
    <property type="molecule type" value="Genomic_DNA"/>
</dbReference>
<organism evidence="1 2">
    <name type="scientific">Erythrobacter insulae</name>
    <dbReference type="NCBI Taxonomy" id="2584124"/>
    <lineage>
        <taxon>Bacteria</taxon>
        <taxon>Pseudomonadati</taxon>
        <taxon>Pseudomonadota</taxon>
        <taxon>Alphaproteobacteria</taxon>
        <taxon>Sphingomonadales</taxon>
        <taxon>Erythrobacteraceae</taxon>
        <taxon>Erythrobacter/Porphyrobacter group</taxon>
        <taxon>Erythrobacter</taxon>
    </lineage>
</organism>
<keyword evidence="2" id="KW-1185">Reference proteome</keyword>
<dbReference type="SUPFAM" id="SSF56784">
    <property type="entry name" value="HAD-like"/>
    <property type="match status" value="1"/>
</dbReference>
<protein>
    <submittedName>
        <fullName evidence="1">HAD family hydrolase</fullName>
    </submittedName>
</protein>